<evidence type="ECO:0000313" key="6">
    <source>
        <dbReference type="EMBL" id="CAG5077403.1"/>
    </source>
</evidence>
<dbReference type="OrthoDB" id="311172at2759"/>
<keyword evidence="7" id="KW-1185">Reference proteome</keyword>
<proteinExistence type="inferred from homology"/>
<sequence length="386" mass="42000">MKDKENISSDFCCKMPEESASSRDEIIIGGIEGGGTHSSLIIMDGNGNQLTHIKGPGTNHWGLGMKETATRINNMILRAKETLNIPESRLLDCVGLCLSGCEEQETNCKLIETLTKEFPYASKDYVIGSDTMGSLKTGSDSGGIVLIAGTGSNSLLINSDNTTHGCGGWGHMIGDEGGAFWIAHKACKYVFDDMDGLHKAPHSTAFIWAAMKAFFHVNSLNEMLPHLYSNFDKSKFAMFTKEIVAGCEKKDPLCETLFTQTGQYLARYVNTLVAKAHNDVKTAPGGLKVICVGSVWKSWNFMEKGFTKEIQEGWLVDELTLLRLKAPSAIGACYVAGEKISCESLVKTHDKNSEGFFHFKRGTEPKNGTPVVAIDNIYEAISVAAS</sequence>
<dbReference type="GO" id="GO:0045127">
    <property type="term" value="F:N-acetylglucosamine kinase activity"/>
    <property type="evidence" value="ECO:0007669"/>
    <property type="project" value="UniProtKB-EC"/>
</dbReference>
<feature type="domain" description="ATPase BadF/BadG/BcrA/BcrD type" evidence="5">
    <location>
        <begin position="30"/>
        <end position="312"/>
    </location>
</feature>
<dbReference type="InterPro" id="IPR039758">
    <property type="entry name" value="NAGK-like"/>
</dbReference>
<dbReference type="Gene3D" id="3.30.420.40">
    <property type="match status" value="1"/>
</dbReference>
<evidence type="ECO:0000256" key="4">
    <source>
        <dbReference type="ARBA" id="ARBA00031123"/>
    </source>
</evidence>
<dbReference type="EMBL" id="CAJNRD030001117">
    <property type="protein sequence ID" value="CAG5077403.1"/>
    <property type="molecule type" value="Genomic_DNA"/>
</dbReference>
<comment type="caution">
    <text evidence="6">The sequence shown here is derived from an EMBL/GenBank/DDBJ whole genome shotgun (WGS) entry which is preliminary data.</text>
</comment>
<name>A0A8J2H5W3_COTCN</name>
<dbReference type="Proteomes" id="UP000786811">
    <property type="component" value="Unassembled WGS sequence"/>
</dbReference>
<dbReference type="Pfam" id="PF01869">
    <property type="entry name" value="BcrAD_BadFG"/>
    <property type="match status" value="1"/>
</dbReference>
<gene>
    <name evidence="6" type="ORF">HICCMSTLAB_LOCUS2446</name>
</gene>
<protein>
    <recommendedName>
        <fullName evidence="3">N-acetyl-D-glucosamine kinase</fullName>
        <ecNumber evidence="2">2.7.1.59</ecNumber>
    </recommendedName>
    <alternativeName>
        <fullName evidence="4">GlcNAc kinase</fullName>
    </alternativeName>
</protein>
<keyword evidence="6" id="KW-0418">Kinase</keyword>
<dbReference type="EC" id="2.7.1.59" evidence="2"/>
<evidence type="ECO:0000256" key="3">
    <source>
        <dbReference type="ARBA" id="ARBA00014974"/>
    </source>
</evidence>
<keyword evidence="6" id="KW-0808">Transferase</keyword>
<dbReference type="PANTHER" id="PTHR12862:SF0">
    <property type="entry name" value="N-ACETYL-D-GLUCOSAMINE KINASE"/>
    <property type="match status" value="1"/>
</dbReference>
<dbReference type="SUPFAM" id="SSF53067">
    <property type="entry name" value="Actin-like ATPase domain"/>
    <property type="match status" value="2"/>
</dbReference>
<dbReference type="InterPro" id="IPR043129">
    <property type="entry name" value="ATPase_NBD"/>
</dbReference>
<evidence type="ECO:0000259" key="5">
    <source>
        <dbReference type="Pfam" id="PF01869"/>
    </source>
</evidence>
<dbReference type="AlphaFoldDB" id="A0A8J2H5W3"/>
<reference evidence="6" key="1">
    <citation type="submission" date="2021-04" db="EMBL/GenBank/DDBJ databases">
        <authorList>
            <person name="Chebbi M.A.C M."/>
        </authorList>
    </citation>
    <scope>NUCLEOTIDE SEQUENCE</scope>
</reference>
<evidence type="ECO:0000256" key="1">
    <source>
        <dbReference type="ARBA" id="ARBA00006198"/>
    </source>
</evidence>
<evidence type="ECO:0000313" key="7">
    <source>
        <dbReference type="Proteomes" id="UP000786811"/>
    </source>
</evidence>
<evidence type="ECO:0000256" key="2">
    <source>
        <dbReference type="ARBA" id="ARBA00012122"/>
    </source>
</evidence>
<comment type="similarity">
    <text evidence="1">Belongs to the eukaryotic-type N-acetylglucosamine kinase family.</text>
</comment>
<dbReference type="PANTHER" id="PTHR12862">
    <property type="entry name" value="BADF TYPE ATPASE DOMAIN-CONTAINING PROTEIN"/>
    <property type="match status" value="1"/>
</dbReference>
<dbReference type="CDD" id="cd24078">
    <property type="entry name" value="ASKHA_NBD_NAGK_meta"/>
    <property type="match status" value="1"/>
</dbReference>
<organism evidence="6 7">
    <name type="scientific">Cotesia congregata</name>
    <name type="common">Parasitoid wasp</name>
    <name type="synonym">Apanteles congregatus</name>
    <dbReference type="NCBI Taxonomy" id="51543"/>
    <lineage>
        <taxon>Eukaryota</taxon>
        <taxon>Metazoa</taxon>
        <taxon>Ecdysozoa</taxon>
        <taxon>Arthropoda</taxon>
        <taxon>Hexapoda</taxon>
        <taxon>Insecta</taxon>
        <taxon>Pterygota</taxon>
        <taxon>Neoptera</taxon>
        <taxon>Endopterygota</taxon>
        <taxon>Hymenoptera</taxon>
        <taxon>Apocrita</taxon>
        <taxon>Ichneumonoidea</taxon>
        <taxon>Braconidae</taxon>
        <taxon>Microgastrinae</taxon>
        <taxon>Cotesia</taxon>
    </lineage>
</organism>
<dbReference type="InterPro" id="IPR002731">
    <property type="entry name" value="ATPase_BadF"/>
</dbReference>
<accession>A0A8J2H5W3</accession>